<dbReference type="Gene3D" id="3.20.20.30">
    <property type="entry name" value="Luciferase-like domain"/>
    <property type="match status" value="1"/>
</dbReference>
<dbReference type="InterPro" id="IPR011251">
    <property type="entry name" value="Luciferase-like_dom"/>
</dbReference>
<reference evidence="4" key="1">
    <citation type="submission" date="2019-05" db="EMBL/GenBank/DDBJ databases">
        <title>Genome sequence and methylation pattern of the halophilic Archaeon Natrinema versiforme BOL5-4.</title>
        <authorList>
            <person name="DasSarma P."/>
            <person name="Anton B.P."/>
            <person name="DasSarma S.L."/>
            <person name="Martinez F.L."/>
            <person name="Guzman D."/>
            <person name="Roberts R.J."/>
            <person name="DasSarma S."/>
        </authorList>
    </citation>
    <scope>NUCLEOTIDE SEQUENCE [LARGE SCALE GENOMIC DNA]</scope>
    <source>
        <strain evidence="4">BOL5-4</strain>
        <plasmid evidence="4">pnve414</plasmid>
    </source>
</reference>
<dbReference type="OrthoDB" id="7684at2157"/>
<dbReference type="RefSeq" id="WP_138247376.1">
    <property type="nucleotide sequence ID" value="NZ_CP040332.1"/>
</dbReference>
<dbReference type="SUPFAM" id="SSF51679">
    <property type="entry name" value="Bacterial luciferase-like"/>
    <property type="match status" value="1"/>
</dbReference>
<gene>
    <name evidence="3" type="ORF">FEJ81_22205</name>
</gene>
<dbReference type="PANTHER" id="PTHR43244">
    <property type="match status" value="1"/>
</dbReference>
<evidence type="ECO:0000256" key="1">
    <source>
        <dbReference type="ARBA" id="ARBA00023002"/>
    </source>
</evidence>
<accession>A0A4P8WMZ5</accession>
<keyword evidence="1" id="KW-0560">Oxidoreductase</keyword>
<organism evidence="3 4">
    <name type="scientific">Natrinema versiforme</name>
    <dbReference type="NCBI Taxonomy" id="88724"/>
    <lineage>
        <taxon>Archaea</taxon>
        <taxon>Methanobacteriati</taxon>
        <taxon>Methanobacteriota</taxon>
        <taxon>Stenosarchaea group</taxon>
        <taxon>Halobacteria</taxon>
        <taxon>Halobacteriales</taxon>
        <taxon>Natrialbaceae</taxon>
        <taxon>Natrinema</taxon>
    </lineage>
</organism>
<geneLocation type="plasmid" evidence="4">
    <name>pnve414</name>
</geneLocation>
<dbReference type="InterPro" id="IPR050564">
    <property type="entry name" value="F420-G6PD/mer"/>
</dbReference>
<evidence type="ECO:0000313" key="3">
    <source>
        <dbReference type="EMBL" id="QCS44987.1"/>
    </source>
</evidence>
<sequence length="320" mass="36521">MKFGLRPMEGGNDFTPTLEQIEAAEELGFDSVWFAEHYTPDEQWWPTSLLNLAAVASRTTEIELGSNIIVAPFYNPVWLANAVAMLDVISEGRFTCGLGVGYDPTEFEAFDVSLDDRVGRTIETTILLKKLWTQDRVSFDGKHFSVDDYGIAPQPQQEPRPEIWYGVWGNYLLEQAAKRADAWIPGAVASLDVLEEKQALYDEHLDGTPASRPLLRDIVVGETRTKAMERAKEHLDEKYQIYAGRGHQFFEDYESDRFEEFARERIIVGTPEECTEGIETYRDALDLDHLIFRFTYPDMDTEETMETMETIATEVLSAFN</sequence>
<name>A0A4P8WMZ5_9EURY</name>
<dbReference type="EMBL" id="CP040332">
    <property type="protein sequence ID" value="QCS44987.1"/>
    <property type="molecule type" value="Genomic_DNA"/>
</dbReference>
<dbReference type="GeneID" id="40268047"/>
<dbReference type="Proteomes" id="UP000302218">
    <property type="component" value="Plasmid pNVE414"/>
</dbReference>
<dbReference type="PANTHER" id="PTHR43244:SF1">
    <property type="entry name" value="5,10-METHYLENETETRAHYDROMETHANOPTERIN REDUCTASE"/>
    <property type="match status" value="1"/>
</dbReference>
<evidence type="ECO:0000259" key="2">
    <source>
        <dbReference type="Pfam" id="PF00296"/>
    </source>
</evidence>
<dbReference type="KEGG" id="nvr:FEJ81_22205"/>
<keyword evidence="3" id="KW-0614">Plasmid</keyword>
<feature type="domain" description="Luciferase-like" evidence="2">
    <location>
        <begin position="7"/>
        <end position="285"/>
    </location>
</feature>
<evidence type="ECO:0000313" key="4">
    <source>
        <dbReference type="Proteomes" id="UP000302218"/>
    </source>
</evidence>
<dbReference type="Pfam" id="PF00296">
    <property type="entry name" value="Bac_luciferase"/>
    <property type="match status" value="1"/>
</dbReference>
<proteinExistence type="predicted"/>
<protein>
    <submittedName>
        <fullName evidence="3">LLM class flavin-dependent oxidoreductase</fullName>
    </submittedName>
</protein>
<dbReference type="InterPro" id="IPR036661">
    <property type="entry name" value="Luciferase-like_sf"/>
</dbReference>
<dbReference type="AlphaFoldDB" id="A0A4P8WMZ5"/>
<dbReference type="GO" id="GO:0016705">
    <property type="term" value="F:oxidoreductase activity, acting on paired donors, with incorporation or reduction of molecular oxygen"/>
    <property type="evidence" value="ECO:0007669"/>
    <property type="project" value="InterPro"/>
</dbReference>